<dbReference type="Proteomes" id="UP000000311">
    <property type="component" value="Unassembled WGS sequence"/>
</dbReference>
<dbReference type="OMA" id="CRKQSCV"/>
<dbReference type="AlphaFoldDB" id="E2A4U3"/>
<keyword evidence="2" id="KW-1185">Reference proteome</keyword>
<dbReference type="STRING" id="104421.E2A4U3"/>
<evidence type="ECO:0000313" key="1">
    <source>
        <dbReference type="EMBL" id="EFN71546.1"/>
    </source>
</evidence>
<name>E2A4U3_CAMFO</name>
<proteinExistence type="predicted"/>
<feature type="non-terminal residue" evidence="1">
    <location>
        <position position="1"/>
    </location>
</feature>
<dbReference type="InParanoid" id="E2A4U3"/>
<protein>
    <submittedName>
        <fullName evidence="1">Copia protein</fullName>
    </submittedName>
</protein>
<dbReference type="PANTHER" id="PTHR11439:SF483">
    <property type="entry name" value="PEPTIDE SYNTHASE GLIP-LIKE, PUTATIVE (AFU_ORTHOLOGUE AFUA_3G12920)-RELATED"/>
    <property type="match status" value="1"/>
</dbReference>
<organism evidence="2">
    <name type="scientific">Camponotus floridanus</name>
    <name type="common">Florida carpenter ant</name>
    <dbReference type="NCBI Taxonomy" id="104421"/>
    <lineage>
        <taxon>Eukaryota</taxon>
        <taxon>Metazoa</taxon>
        <taxon>Ecdysozoa</taxon>
        <taxon>Arthropoda</taxon>
        <taxon>Hexapoda</taxon>
        <taxon>Insecta</taxon>
        <taxon>Pterygota</taxon>
        <taxon>Neoptera</taxon>
        <taxon>Endopterygota</taxon>
        <taxon>Hymenoptera</taxon>
        <taxon>Apocrita</taxon>
        <taxon>Aculeata</taxon>
        <taxon>Formicoidea</taxon>
        <taxon>Formicidae</taxon>
        <taxon>Formicinae</taxon>
        <taxon>Camponotus</taxon>
    </lineage>
</organism>
<feature type="non-terminal residue" evidence="1">
    <location>
        <position position="119"/>
    </location>
</feature>
<reference evidence="1 2" key="1">
    <citation type="journal article" date="2010" name="Science">
        <title>Genomic comparison of the ants Camponotus floridanus and Harpegnathos saltator.</title>
        <authorList>
            <person name="Bonasio R."/>
            <person name="Zhang G."/>
            <person name="Ye C."/>
            <person name="Mutti N.S."/>
            <person name="Fang X."/>
            <person name="Qin N."/>
            <person name="Donahue G."/>
            <person name="Yang P."/>
            <person name="Li Q."/>
            <person name="Li C."/>
            <person name="Zhang P."/>
            <person name="Huang Z."/>
            <person name="Berger S.L."/>
            <person name="Reinberg D."/>
            <person name="Wang J."/>
            <person name="Liebig J."/>
        </authorList>
    </citation>
    <scope>NUCLEOTIDE SEQUENCE [LARGE SCALE GENOMIC DNA]</scope>
    <source>
        <strain evidence="2">C129</strain>
    </source>
</reference>
<sequence>SGYIFKAYGAIISWCCRKQSCVALSSTEAEFMALSDACKEAIWLRSVLGHFQVDMSQPTIIFEDNQSCLALINPEGFSNRTKHIDTRRFFVKDHINNGTIKCEYCKTEEMLADMCTKPL</sequence>
<gene>
    <name evidence="1" type="ORF">EAG_00291</name>
</gene>
<accession>E2A4U3</accession>
<evidence type="ECO:0000313" key="2">
    <source>
        <dbReference type="Proteomes" id="UP000000311"/>
    </source>
</evidence>
<dbReference type="EMBL" id="GL436742">
    <property type="protein sequence ID" value="EFN71546.1"/>
    <property type="molecule type" value="Genomic_DNA"/>
</dbReference>
<dbReference type="CDD" id="cd09272">
    <property type="entry name" value="RNase_HI_RT_Ty1"/>
    <property type="match status" value="1"/>
</dbReference>
<dbReference type="PANTHER" id="PTHR11439">
    <property type="entry name" value="GAG-POL-RELATED RETROTRANSPOSON"/>
    <property type="match status" value="1"/>
</dbReference>